<name>A0AAV4MSR0_9ARAC</name>
<evidence type="ECO:0000313" key="1">
    <source>
        <dbReference type="EMBL" id="GIX75502.1"/>
    </source>
</evidence>
<reference evidence="1 2" key="1">
    <citation type="submission" date="2021-06" db="EMBL/GenBank/DDBJ databases">
        <title>Caerostris darwini draft genome.</title>
        <authorList>
            <person name="Kono N."/>
            <person name="Arakawa K."/>
        </authorList>
    </citation>
    <scope>NUCLEOTIDE SEQUENCE [LARGE SCALE GENOMIC DNA]</scope>
</reference>
<sequence>MRPWTSLNSPDTLVLLPKSKQVTSGILVSVRYYLTKDIKIIKDMGNMGVDLRLSGLLCGIPEGLLSFMLFAFRTISQNSINYASQTKQYLSAHSPRWSNRDTNTAGREVLNLLNSNPLDFVYKSSDPQILLHYSVSRMNMYSQHNEILSKSQFRAQTSNCHN</sequence>
<protein>
    <submittedName>
        <fullName evidence="1">Uncharacterized protein</fullName>
    </submittedName>
</protein>
<accession>A0AAV4MSR0</accession>
<comment type="caution">
    <text evidence="1">The sequence shown here is derived from an EMBL/GenBank/DDBJ whole genome shotgun (WGS) entry which is preliminary data.</text>
</comment>
<dbReference type="AlphaFoldDB" id="A0AAV4MSR0"/>
<dbReference type="EMBL" id="BPLQ01000828">
    <property type="protein sequence ID" value="GIX75502.1"/>
    <property type="molecule type" value="Genomic_DNA"/>
</dbReference>
<keyword evidence="2" id="KW-1185">Reference proteome</keyword>
<gene>
    <name evidence="1" type="ORF">CDAR_298601</name>
</gene>
<proteinExistence type="predicted"/>
<evidence type="ECO:0000313" key="2">
    <source>
        <dbReference type="Proteomes" id="UP001054837"/>
    </source>
</evidence>
<dbReference type="Proteomes" id="UP001054837">
    <property type="component" value="Unassembled WGS sequence"/>
</dbReference>
<organism evidence="1 2">
    <name type="scientific">Caerostris darwini</name>
    <dbReference type="NCBI Taxonomy" id="1538125"/>
    <lineage>
        <taxon>Eukaryota</taxon>
        <taxon>Metazoa</taxon>
        <taxon>Ecdysozoa</taxon>
        <taxon>Arthropoda</taxon>
        <taxon>Chelicerata</taxon>
        <taxon>Arachnida</taxon>
        <taxon>Araneae</taxon>
        <taxon>Araneomorphae</taxon>
        <taxon>Entelegynae</taxon>
        <taxon>Araneoidea</taxon>
        <taxon>Araneidae</taxon>
        <taxon>Caerostris</taxon>
    </lineage>
</organism>